<protein>
    <submittedName>
        <fullName evidence="3">Uncharacterized protein</fullName>
    </submittedName>
</protein>
<organism evidence="2 3">
    <name type="scientific">Parascaris equorum</name>
    <name type="common">Equine roundworm</name>
    <dbReference type="NCBI Taxonomy" id="6256"/>
    <lineage>
        <taxon>Eukaryota</taxon>
        <taxon>Metazoa</taxon>
        <taxon>Ecdysozoa</taxon>
        <taxon>Nematoda</taxon>
        <taxon>Chromadorea</taxon>
        <taxon>Rhabditida</taxon>
        <taxon>Spirurina</taxon>
        <taxon>Ascaridomorpha</taxon>
        <taxon>Ascaridoidea</taxon>
        <taxon>Ascarididae</taxon>
        <taxon>Parascaris</taxon>
    </lineage>
</organism>
<dbReference type="AlphaFoldDB" id="A0A914RMD5"/>
<feature type="region of interest" description="Disordered" evidence="1">
    <location>
        <begin position="53"/>
        <end position="80"/>
    </location>
</feature>
<evidence type="ECO:0000313" key="2">
    <source>
        <dbReference type="Proteomes" id="UP000887564"/>
    </source>
</evidence>
<name>A0A914RMD5_PAREQ</name>
<sequence>MHRCYRNKAESVASLSDLYPVGSFAQIIEMRDLGAVIELILSAQRRIRILEAVDDSPEDSSTNNDKMRSKSERPSFSLVS</sequence>
<keyword evidence="2" id="KW-1185">Reference proteome</keyword>
<evidence type="ECO:0000313" key="3">
    <source>
        <dbReference type="WBParaSite" id="PEQ_0000758201-mRNA-1"/>
    </source>
</evidence>
<dbReference type="WBParaSite" id="PEQ_0000758201-mRNA-1">
    <property type="protein sequence ID" value="PEQ_0000758201-mRNA-1"/>
    <property type="gene ID" value="PEQ_0000758201"/>
</dbReference>
<accession>A0A914RMD5</accession>
<evidence type="ECO:0000256" key="1">
    <source>
        <dbReference type="SAM" id="MobiDB-lite"/>
    </source>
</evidence>
<dbReference type="Proteomes" id="UP000887564">
    <property type="component" value="Unplaced"/>
</dbReference>
<reference evidence="3" key="1">
    <citation type="submission" date="2022-11" db="UniProtKB">
        <authorList>
            <consortium name="WormBaseParasite"/>
        </authorList>
    </citation>
    <scope>IDENTIFICATION</scope>
</reference>
<proteinExistence type="predicted"/>